<dbReference type="Proteomes" id="UP000319732">
    <property type="component" value="Unassembled WGS sequence"/>
</dbReference>
<evidence type="ECO:0000256" key="3">
    <source>
        <dbReference type="SAM" id="MobiDB-lite"/>
    </source>
</evidence>
<evidence type="ECO:0000256" key="2">
    <source>
        <dbReference type="ARBA" id="ARBA00023027"/>
    </source>
</evidence>
<accession>A0A545U6L1</accession>
<dbReference type="Gene3D" id="3.40.50.720">
    <property type="entry name" value="NAD(P)-binding Rossmann-like Domain"/>
    <property type="match status" value="1"/>
</dbReference>
<dbReference type="OrthoDB" id="271711at2"/>
<proteinExistence type="predicted"/>
<dbReference type="GO" id="GO:0019594">
    <property type="term" value="P:mannitol metabolic process"/>
    <property type="evidence" value="ECO:0007669"/>
    <property type="project" value="InterPro"/>
</dbReference>
<evidence type="ECO:0000313" key="6">
    <source>
        <dbReference type="EMBL" id="TQV85111.1"/>
    </source>
</evidence>
<dbReference type="InterPro" id="IPR013118">
    <property type="entry name" value="Mannitol_DH_C"/>
</dbReference>
<dbReference type="SUPFAM" id="SSF48179">
    <property type="entry name" value="6-phosphogluconate dehydrogenase C-terminal domain-like"/>
    <property type="match status" value="1"/>
</dbReference>
<keyword evidence="2" id="KW-0520">NAD</keyword>
<evidence type="ECO:0000256" key="1">
    <source>
        <dbReference type="ARBA" id="ARBA00023002"/>
    </source>
</evidence>
<dbReference type="GO" id="GO:0016616">
    <property type="term" value="F:oxidoreductase activity, acting on the CH-OH group of donors, NAD or NADP as acceptor"/>
    <property type="evidence" value="ECO:0007669"/>
    <property type="project" value="TreeGrafter"/>
</dbReference>
<dbReference type="SUPFAM" id="SSF51735">
    <property type="entry name" value="NAD(P)-binding Rossmann-fold domains"/>
    <property type="match status" value="1"/>
</dbReference>
<dbReference type="PRINTS" id="PR00084">
    <property type="entry name" value="MTLDHDRGNASE"/>
</dbReference>
<evidence type="ECO:0000259" key="5">
    <source>
        <dbReference type="Pfam" id="PF08125"/>
    </source>
</evidence>
<dbReference type="PANTHER" id="PTHR43362">
    <property type="entry name" value="MANNITOL DEHYDROGENASE DSF1-RELATED"/>
    <property type="match status" value="1"/>
</dbReference>
<dbReference type="InterPro" id="IPR008927">
    <property type="entry name" value="6-PGluconate_DH-like_C_sf"/>
</dbReference>
<evidence type="ECO:0000313" key="7">
    <source>
        <dbReference type="Proteomes" id="UP000319732"/>
    </source>
</evidence>
<dbReference type="InterPro" id="IPR023027">
    <property type="entry name" value="Mannitol_DH_CS"/>
</dbReference>
<dbReference type="Gene3D" id="1.10.1040.10">
    <property type="entry name" value="N-(1-d-carboxylethyl)-l-norvaline Dehydrogenase, domain 2"/>
    <property type="match status" value="1"/>
</dbReference>
<comment type="caution">
    <text evidence="6">The sequence shown here is derived from an EMBL/GenBank/DDBJ whole genome shotgun (WGS) entry which is preliminary data.</text>
</comment>
<dbReference type="InterPro" id="IPR013328">
    <property type="entry name" value="6PGD_dom2"/>
</dbReference>
<reference evidence="6 7" key="1">
    <citation type="submission" date="2019-06" db="EMBL/GenBank/DDBJ databases">
        <title>Whole genome sequence for Cellvibrionaceae sp. R142.</title>
        <authorList>
            <person name="Wang G."/>
        </authorList>
    </citation>
    <scope>NUCLEOTIDE SEQUENCE [LARGE SCALE GENOMIC DNA]</scope>
    <source>
        <strain evidence="6 7">R142</strain>
    </source>
</reference>
<feature type="domain" description="Mannitol dehydrogenase C-terminal" evidence="5">
    <location>
        <begin position="297"/>
        <end position="498"/>
    </location>
</feature>
<dbReference type="PANTHER" id="PTHR43362:SF1">
    <property type="entry name" value="MANNITOL DEHYDROGENASE 2-RELATED"/>
    <property type="match status" value="1"/>
</dbReference>
<protein>
    <submittedName>
        <fullName evidence="6">Mannitol dehydrogenase family protein</fullName>
    </submittedName>
</protein>
<dbReference type="RefSeq" id="WP_142902658.1">
    <property type="nucleotide sequence ID" value="NZ_ML660088.1"/>
</dbReference>
<dbReference type="InterPro" id="IPR013131">
    <property type="entry name" value="Mannitol_DH_N"/>
</dbReference>
<evidence type="ECO:0000259" key="4">
    <source>
        <dbReference type="Pfam" id="PF01232"/>
    </source>
</evidence>
<dbReference type="InterPro" id="IPR036291">
    <property type="entry name" value="NAD(P)-bd_dom_sf"/>
</dbReference>
<dbReference type="Pfam" id="PF01232">
    <property type="entry name" value="Mannitol_dh"/>
    <property type="match status" value="1"/>
</dbReference>
<feature type="domain" description="Mannitol dehydrogenase N-terminal" evidence="4">
    <location>
        <begin position="42"/>
        <end position="288"/>
    </location>
</feature>
<name>A0A545U6L1_9GAMM</name>
<dbReference type="AlphaFoldDB" id="A0A545U6L1"/>
<dbReference type="PROSITE" id="PS00974">
    <property type="entry name" value="MANNITOL_DHGENASE"/>
    <property type="match status" value="1"/>
</dbReference>
<dbReference type="InterPro" id="IPR000669">
    <property type="entry name" value="Mannitol_DH"/>
</dbReference>
<keyword evidence="7" id="KW-1185">Reference proteome</keyword>
<dbReference type="InterPro" id="IPR050988">
    <property type="entry name" value="Mannitol_DH/Oxidoreductase"/>
</dbReference>
<feature type="compositionally biased region" description="Acidic residues" evidence="3">
    <location>
        <begin position="1"/>
        <end position="11"/>
    </location>
</feature>
<keyword evidence="1" id="KW-0560">Oxidoreductase</keyword>
<gene>
    <name evidence="6" type="ORF">FKG94_02665</name>
</gene>
<organism evidence="6 7">
    <name type="scientific">Exilibacterium tricleocarpae</name>
    <dbReference type="NCBI Taxonomy" id="2591008"/>
    <lineage>
        <taxon>Bacteria</taxon>
        <taxon>Pseudomonadati</taxon>
        <taxon>Pseudomonadota</taxon>
        <taxon>Gammaproteobacteria</taxon>
        <taxon>Cellvibrionales</taxon>
        <taxon>Cellvibrionaceae</taxon>
        <taxon>Exilibacterium</taxon>
    </lineage>
</organism>
<dbReference type="Pfam" id="PF08125">
    <property type="entry name" value="Mannitol_dh_C"/>
    <property type="match status" value="1"/>
</dbReference>
<sequence>MTNETVDDETTESGSRLHAGYTPREGAPVTAPGYDRQACGTGIVHLGIGAFQRAHQAVYTDEVLARQGGDWKILGVSLRSAGVRDQLNPQDGLYTLVEMGAPAARYRIVGAVGGVLVAPEDPAAVLQALTAASCKIISLTITEKGYCHDPASGHLNRQHPDILHDLHTPAAPKTAIGFIVEALHRRRRQDAPIPTILCCDNLPSNGTTLKRIAVEFARARDAQLAAWIDSRVPFPNTMVDRIVPATQAEDIADLQRVCGYRDLGMVKAEGFSQWVIEDNFSAGRPAWEAVGATLVSDVEPFELAKLRLLNGTHSSLAYLGFLAGYEFVHQVMEDGDFVAFLRGLMNTEVIPGLVAPEGVDLATYADSLLQRFANPSLRHRTYQIAMDGSQKLPQRLLGTLRDQLAAGGDIEHLALAVAGWLRYVMGVDEHGAVIAVQDPMAALLREIGAPGVEQQGIKQQARARPDAGGLVDAYLEVSAVFGTDLRGDDRFKNRLTHWLGELLAQGVTGTLKTFRTRPGAGGDHSRENSENS</sequence>
<feature type="region of interest" description="Disordered" evidence="3">
    <location>
        <begin position="1"/>
        <end position="33"/>
    </location>
</feature>
<dbReference type="EMBL" id="VHSG01000004">
    <property type="protein sequence ID" value="TQV85111.1"/>
    <property type="molecule type" value="Genomic_DNA"/>
</dbReference>